<keyword evidence="1" id="KW-0812">Transmembrane</keyword>
<reference evidence="2 3" key="1">
    <citation type="submission" date="2020-08" db="EMBL/GenBank/DDBJ databases">
        <title>Sequencing the genomes of 1000 actinobacteria strains.</title>
        <authorList>
            <person name="Klenk H.-P."/>
        </authorList>
    </citation>
    <scope>NUCLEOTIDE SEQUENCE [LARGE SCALE GENOMIC DNA]</scope>
    <source>
        <strain evidence="2 3">DSM 43023</strain>
    </source>
</reference>
<gene>
    <name evidence="2" type="ORF">FHR32_001351</name>
</gene>
<keyword evidence="1" id="KW-0472">Membrane</keyword>
<dbReference type="Proteomes" id="UP000534286">
    <property type="component" value="Unassembled WGS sequence"/>
</dbReference>
<proteinExistence type="predicted"/>
<feature type="transmembrane region" description="Helical" evidence="1">
    <location>
        <begin position="12"/>
        <end position="29"/>
    </location>
</feature>
<comment type="caution">
    <text evidence="2">The sequence shown here is derived from an EMBL/GenBank/DDBJ whole genome shotgun (WGS) entry which is preliminary data.</text>
</comment>
<keyword evidence="3" id="KW-1185">Reference proteome</keyword>
<evidence type="ECO:0000313" key="3">
    <source>
        <dbReference type="Proteomes" id="UP000534286"/>
    </source>
</evidence>
<organism evidence="2 3">
    <name type="scientific">Streptosporangium album</name>
    <dbReference type="NCBI Taxonomy" id="47479"/>
    <lineage>
        <taxon>Bacteria</taxon>
        <taxon>Bacillati</taxon>
        <taxon>Actinomycetota</taxon>
        <taxon>Actinomycetes</taxon>
        <taxon>Streptosporangiales</taxon>
        <taxon>Streptosporangiaceae</taxon>
        <taxon>Streptosporangium</taxon>
    </lineage>
</organism>
<sequence length="39" mass="4066">MVTSEPAPAGCRLMGLVIGGVLLTMRYTLTAETLRSAGQ</sequence>
<protein>
    <submittedName>
        <fullName evidence="2">Uncharacterized protein</fullName>
    </submittedName>
</protein>
<accession>A0A7W7RT71</accession>
<evidence type="ECO:0000256" key="1">
    <source>
        <dbReference type="SAM" id="Phobius"/>
    </source>
</evidence>
<evidence type="ECO:0000313" key="2">
    <source>
        <dbReference type="EMBL" id="MBB4937046.1"/>
    </source>
</evidence>
<dbReference type="EMBL" id="JACHJU010000001">
    <property type="protein sequence ID" value="MBB4937046.1"/>
    <property type="molecule type" value="Genomic_DNA"/>
</dbReference>
<name>A0A7W7RT71_9ACTN</name>
<dbReference type="AlphaFoldDB" id="A0A7W7RT71"/>
<keyword evidence="1" id="KW-1133">Transmembrane helix</keyword>